<reference evidence="1 2" key="1">
    <citation type="journal article" date="2012" name="Science">
        <title>The Paleozoic origin of enzymatic lignin decomposition reconstructed from 31 fungal genomes.</title>
        <authorList>
            <person name="Floudas D."/>
            <person name="Binder M."/>
            <person name="Riley R."/>
            <person name="Barry K."/>
            <person name="Blanchette R.A."/>
            <person name="Henrissat B."/>
            <person name="Martinez A.T."/>
            <person name="Otillar R."/>
            <person name="Spatafora J.W."/>
            <person name="Yadav J.S."/>
            <person name="Aerts A."/>
            <person name="Benoit I."/>
            <person name="Boyd A."/>
            <person name="Carlson A."/>
            <person name="Copeland A."/>
            <person name="Coutinho P.M."/>
            <person name="de Vries R.P."/>
            <person name="Ferreira P."/>
            <person name="Findley K."/>
            <person name="Foster B."/>
            <person name="Gaskell J."/>
            <person name="Glotzer D."/>
            <person name="Gorecki P."/>
            <person name="Heitman J."/>
            <person name="Hesse C."/>
            <person name="Hori C."/>
            <person name="Igarashi K."/>
            <person name="Jurgens J.A."/>
            <person name="Kallen N."/>
            <person name="Kersten P."/>
            <person name="Kohler A."/>
            <person name="Kuees U."/>
            <person name="Kumar T.K.A."/>
            <person name="Kuo A."/>
            <person name="LaButti K."/>
            <person name="Larrondo L.F."/>
            <person name="Lindquist E."/>
            <person name="Ling A."/>
            <person name="Lombard V."/>
            <person name="Lucas S."/>
            <person name="Lundell T."/>
            <person name="Martin R."/>
            <person name="McLaughlin D.J."/>
            <person name="Morgenstern I."/>
            <person name="Morin E."/>
            <person name="Murat C."/>
            <person name="Nagy L.G."/>
            <person name="Nolan M."/>
            <person name="Ohm R.A."/>
            <person name="Patyshakuliyeva A."/>
            <person name="Rokas A."/>
            <person name="Ruiz-Duenas F.J."/>
            <person name="Sabat G."/>
            <person name="Salamov A."/>
            <person name="Samejima M."/>
            <person name="Schmutz J."/>
            <person name="Slot J.C."/>
            <person name="St John F."/>
            <person name="Stenlid J."/>
            <person name="Sun H."/>
            <person name="Sun S."/>
            <person name="Syed K."/>
            <person name="Tsang A."/>
            <person name="Wiebenga A."/>
            <person name="Young D."/>
            <person name="Pisabarro A."/>
            <person name="Eastwood D.C."/>
            <person name="Martin F."/>
            <person name="Cullen D."/>
            <person name="Grigoriev I.V."/>
            <person name="Hibbett D.S."/>
        </authorList>
    </citation>
    <scope>NUCLEOTIDE SEQUENCE [LARGE SCALE GENOMIC DNA]</scope>
    <source>
        <strain evidence="1 2">ATCC 11539</strain>
    </source>
</reference>
<dbReference type="PANTHER" id="PTHR14187:SF5">
    <property type="entry name" value="HEAT SHOCK 70 KDA PROTEIN 12A"/>
    <property type="match status" value="1"/>
</dbReference>
<dbReference type="Gene3D" id="3.30.420.40">
    <property type="match status" value="2"/>
</dbReference>
<dbReference type="InterPro" id="IPR043129">
    <property type="entry name" value="ATPase_NBD"/>
</dbReference>
<organism evidence="1 2">
    <name type="scientific">Gloeophyllum trabeum (strain ATCC 11539 / FP-39264 / Madison 617)</name>
    <name type="common">Brown rot fungus</name>
    <dbReference type="NCBI Taxonomy" id="670483"/>
    <lineage>
        <taxon>Eukaryota</taxon>
        <taxon>Fungi</taxon>
        <taxon>Dikarya</taxon>
        <taxon>Basidiomycota</taxon>
        <taxon>Agaricomycotina</taxon>
        <taxon>Agaricomycetes</taxon>
        <taxon>Gloeophyllales</taxon>
        <taxon>Gloeophyllaceae</taxon>
        <taxon>Gloeophyllum</taxon>
    </lineage>
</organism>
<dbReference type="EMBL" id="KB469306">
    <property type="protein sequence ID" value="EPQ53309.1"/>
    <property type="molecule type" value="Genomic_DNA"/>
</dbReference>
<dbReference type="RefSeq" id="XP_007868573.1">
    <property type="nucleotide sequence ID" value="XM_007870382.1"/>
</dbReference>
<evidence type="ECO:0008006" key="3">
    <source>
        <dbReference type="Google" id="ProtNLM"/>
    </source>
</evidence>
<dbReference type="HOGENOM" id="CLU_009958_4_0_1"/>
<dbReference type="OrthoDB" id="2963168at2759"/>
<dbReference type="GeneID" id="19309700"/>
<dbReference type="STRING" id="670483.S7RKV6"/>
<dbReference type="SUPFAM" id="SSF53067">
    <property type="entry name" value="Actin-like ATPase domain"/>
    <property type="match status" value="2"/>
</dbReference>
<dbReference type="OMA" id="FHREGAM"/>
<dbReference type="Proteomes" id="UP000030669">
    <property type="component" value="Unassembled WGS sequence"/>
</dbReference>
<dbReference type="AlphaFoldDB" id="S7RKV6"/>
<keyword evidence="2" id="KW-1185">Reference proteome</keyword>
<evidence type="ECO:0000313" key="1">
    <source>
        <dbReference type="EMBL" id="EPQ53309.1"/>
    </source>
</evidence>
<dbReference type="CDD" id="cd10170">
    <property type="entry name" value="ASKHA_NBD_HSP70"/>
    <property type="match status" value="1"/>
</dbReference>
<sequence length="501" mass="56117">MPRKREPYKGHQSKLVVAVDIGTTFTAASFCILEPGVVPEFREVLRWKKQKVPDAKVPSVIYYNKQGQVQAFAAETDEEEVIAEAELRDWEKSQWFKLHLRPGYLPVVPGLSVPPLPARKTVVDAITDFLRYVKEEVIESIASSCGVGKASWMRLRSTLRLVLTTPNGWEGKQQHRMRVAAIQAGFVGKDDGNSVQFLSEPEAAVLYAIETGSMDDWLKKDSHLLVCDCGGGTIDVTGYRVKEVEPLWLEETTMPKCYLGGAILVGQAARKFLEQKLKGTVYDNPDAIQRAVENFDNKAKKSFDGTEEYKLVCLPGHTSIPELCITKGRIKINGSDVKYFFKESLDMINLGLMNAYENDDEMADVEFVHLVLVGGLANSPYIYKEVLAWADDHHIDVVRPEGLLSKAVPHGALSWYLDDPIDARITKASYGVEMLNEYDPALHDALRRKPKRDIDGIDYVDKVWDCILPKARYASPEKPGESLTIRVGLARGGGHKRKYCN</sequence>
<name>S7RKV6_GLOTA</name>
<proteinExistence type="predicted"/>
<accession>S7RKV6</accession>
<dbReference type="Gene3D" id="3.90.640.10">
    <property type="entry name" value="Actin, Chain A, domain 4"/>
    <property type="match status" value="1"/>
</dbReference>
<evidence type="ECO:0000313" key="2">
    <source>
        <dbReference type="Proteomes" id="UP000030669"/>
    </source>
</evidence>
<dbReference type="eggNOG" id="KOG0101">
    <property type="taxonomic scope" value="Eukaryota"/>
</dbReference>
<dbReference type="PANTHER" id="PTHR14187">
    <property type="entry name" value="ALPHA KINASE/ELONGATION FACTOR 2 KINASE"/>
    <property type="match status" value="1"/>
</dbReference>
<gene>
    <name evidence="1" type="ORF">GLOTRDRAFT_95283</name>
</gene>
<protein>
    <recommendedName>
        <fullName evidence="3">Actin-like ATPase domain-containing protein</fullName>
    </recommendedName>
</protein>
<dbReference type="KEGG" id="gtr:GLOTRDRAFT_95283"/>